<keyword evidence="1" id="KW-1133">Transmembrane helix</keyword>
<dbReference type="Proteomes" id="UP000004095">
    <property type="component" value="Unassembled WGS sequence"/>
</dbReference>
<keyword evidence="3" id="KW-1185">Reference proteome</keyword>
<dbReference type="EMBL" id="AAWS01000012">
    <property type="protein sequence ID" value="EAY29164.1"/>
    <property type="molecule type" value="Genomic_DNA"/>
</dbReference>
<evidence type="ECO:0000313" key="3">
    <source>
        <dbReference type="Proteomes" id="UP000004095"/>
    </source>
</evidence>
<comment type="caution">
    <text evidence="2">The sequence shown here is derived from an EMBL/GenBank/DDBJ whole genome shotgun (WGS) entry which is preliminary data.</text>
</comment>
<gene>
    <name evidence="2" type="ORF">M23134_02355</name>
</gene>
<reference evidence="2 3" key="1">
    <citation type="submission" date="2007-01" db="EMBL/GenBank/DDBJ databases">
        <authorList>
            <person name="Haygood M."/>
            <person name="Podell S."/>
            <person name="Anderson C."/>
            <person name="Hopkinson B."/>
            <person name="Roe K."/>
            <person name="Barbeau K."/>
            <person name="Gaasterland T."/>
            <person name="Ferriera S."/>
            <person name="Johnson J."/>
            <person name="Kravitz S."/>
            <person name="Beeson K."/>
            <person name="Sutton G."/>
            <person name="Rogers Y.-H."/>
            <person name="Friedman R."/>
            <person name="Frazier M."/>
            <person name="Venter J.C."/>
        </authorList>
    </citation>
    <scope>NUCLEOTIDE SEQUENCE [LARGE SCALE GENOMIC DNA]</scope>
    <source>
        <strain evidence="2 3">ATCC 23134</strain>
    </source>
</reference>
<proteinExistence type="predicted"/>
<dbReference type="AlphaFoldDB" id="A1ZKD8"/>
<organism evidence="2 3">
    <name type="scientific">Microscilla marina ATCC 23134</name>
    <dbReference type="NCBI Taxonomy" id="313606"/>
    <lineage>
        <taxon>Bacteria</taxon>
        <taxon>Pseudomonadati</taxon>
        <taxon>Bacteroidota</taxon>
        <taxon>Cytophagia</taxon>
        <taxon>Cytophagales</taxon>
        <taxon>Microscillaceae</taxon>
        <taxon>Microscilla</taxon>
    </lineage>
</organism>
<keyword evidence="1" id="KW-0812">Transmembrane</keyword>
<feature type="transmembrane region" description="Helical" evidence="1">
    <location>
        <begin position="20"/>
        <end position="41"/>
    </location>
</feature>
<evidence type="ECO:0000313" key="2">
    <source>
        <dbReference type="EMBL" id="EAY29164.1"/>
    </source>
</evidence>
<protein>
    <submittedName>
        <fullName evidence="2">Uncharacterized protein</fullName>
    </submittedName>
</protein>
<name>A1ZKD8_MICM2</name>
<sequence>MKTELNVVKQWFTNVFLRAVFFASCTKSLQTNILIVVKYYIDKQSSNRKKWCSIVYINVSIILSYPRLQPQFI</sequence>
<accession>A1ZKD8</accession>
<evidence type="ECO:0000256" key="1">
    <source>
        <dbReference type="SAM" id="Phobius"/>
    </source>
</evidence>
<keyword evidence="1" id="KW-0472">Membrane</keyword>